<feature type="signal peptide" evidence="1">
    <location>
        <begin position="1"/>
        <end position="19"/>
    </location>
</feature>
<dbReference type="OrthoDB" id="5653336at2"/>
<evidence type="ECO:0000256" key="1">
    <source>
        <dbReference type="SAM" id="SignalP"/>
    </source>
</evidence>
<dbReference type="RefSeq" id="WP_115331892.1">
    <property type="nucleotide sequence ID" value="NZ_CAAAHP010000005.1"/>
</dbReference>
<protein>
    <recommendedName>
        <fullName evidence="4">HEAT repeat</fullName>
    </recommendedName>
</protein>
<sequence>MLKRALFTSCLFLSGQISADTFIDLYGDNSNHANQVLKKYSSELKKLINNTNQIILMNDAKKQERELLNLAMKKKYLVERIKKNEHYAFVDFQTIYYPAEKNYYTTIEVVRHDEKHRLHYVQPKINISKNKTNQNDLINKRIKFDQLEMRLLNENKLSPSDSTCPVYHCVSGFNNPSLQPYLNVFNKGAIKQKKLIKKTLTDDPNPERRAAAAFLVGHFKDPNEIITTLSSSINDRSETVRNNVMRVMGQTMAKSHLFDIDANKVLPLIDSPYTTDRNKALFILSSAAKSQNNKKIILEKGRKKLVAILQLKQPNNHEFAYLILKEISGKNYSDKDIQSWQNWLNTVKV</sequence>
<dbReference type="InterPro" id="IPR016024">
    <property type="entry name" value="ARM-type_fold"/>
</dbReference>
<dbReference type="AlphaFoldDB" id="A0A378JM83"/>
<reference evidence="2 3" key="1">
    <citation type="submission" date="2018-06" db="EMBL/GenBank/DDBJ databases">
        <authorList>
            <consortium name="Pathogen Informatics"/>
            <person name="Doyle S."/>
        </authorList>
    </citation>
    <scope>NUCLEOTIDE SEQUENCE [LARGE SCALE GENOMIC DNA]</scope>
    <source>
        <strain evidence="2 3">NCTC13316</strain>
    </source>
</reference>
<keyword evidence="3" id="KW-1185">Reference proteome</keyword>
<proteinExistence type="predicted"/>
<dbReference type="InterPro" id="IPR011989">
    <property type="entry name" value="ARM-like"/>
</dbReference>
<dbReference type="Gene3D" id="1.25.10.10">
    <property type="entry name" value="Leucine-rich Repeat Variant"/>
    <property type="match status" value="1"/>
</dbReference>
<organism evidence="2 3">
    <name type="scientific">Legionella busanensis</name>
    <dbReference type="NCBI Taxonomy" id="190655"/>
    <lineage>
        <taxon>Bacteria</taxon>
        <taxon>Pseudomonadati</taxon>
        <taxon>Pseudomonadota</taxon>
        <taxon>Gammaproteobacteria</taxon>
        <taxon>Legionellales</taxon>
        <taxon>Legionellaceae</taxon>
        <taxon>Legionella</taxon>
    </lineage>
</organism>
<dbReference type="Proteomes" id="UP000254794">
    <property type="component" value="Unassembled WGS sequence"/>
</dbReference>
<evidence type="ECO:0000313" key="2">
    <source>
        <dbReference type="EMBL" id="STX52324.1"/>
    </source>
</evidence>
<evidence type="ECO:0000313" key="3">
    <source>
        <dbReference type="Proteomes" id="UP000254794"/>
    </source>
</evidence>
<gene>
    <name evidence="2" type="ORF">NCTC13316_02437</name>
</gene>
<dbReference type="EMBL" id="UGOD01000001">
    <property type="protein sequence ID" value="STX52324.1"/>
    <property type="molecule type" value="Genomic_DNA"/>
</dbReference>
<dbReference type="SUPFAM" id="SSF48371">
    <property type="entry name" value="ARM repeat"/>
    <property type="match status" value="1"/>
</dbReference>
<feature type="chain" id="PRO_5016772284" description="HEAT repeat" evidence="1">
    <location>
        <begin position="20"/>
        <end position="349"/>
    </location>
</feature>
<keyword evidence="1" id="KW-0732">Signal</keyword>
<accession>A0A378JM83</accession>
<evidence type="ECO:0008006" key="4">
    <source>
        <dbReference type="Google" id="ProtNLM"/>
    </source>
</evidence>
<name>A0A378JM83_9GAMM</name>